<dbReference type="GO" id="GO:0003677">
    <property type="term" value="F:DNA binding"/>
    <property type="evidence" value="ECO:0007669"/>
    <property type="project" value="UniProtKB-KW"/>
</dbReference>
<comment type="caution">
    <text evidence="4">The sequence shown here is derived from an EMBL/GenBank/DDBJ whole genome shotgun (WGS) entry which is preliminary data.</text>
</comment>
<gene>
    <name evidence="4" type="ORF">M0638_07045</name>
</gene>
<dbReference type="AlphaFoldDB" id="A0A9X1Y5Z8"/>
<dbReference type="PANTHER" id="PTHR30461:SF2">
    <property type="entry name" value="SERINE RECOMBINASE PINE-RELATED"/>
    <property type="match status" value="1"/>
</dbReference>
<feature type="domain" description="Resolvase/invertase-type recombinase catalytic" evidence="3">
    <location>
        <begin position="18"/>
        <end position="154"/>
    </location>
</feature>
<evidence type="ECO:0000313" key="5">
    <source>
        <dbReference type="Proteomes" id="UP001139516"/>
    </source>
</evidence>
<dbReference type="GO" id="GO:0000150">
    <property type="term" value="F:DNA strand exchange activity"/>
    <property type="evidence" value="ECO:0007669"/>
    <property type="project" value="InterPro"/>
</dbReference>
<evidence type="ECO:0000259" key="3">
    <source>
        <dbReference type="PROSITE" id="PS51736"/>
    </source>
</evidence>
<sequence>MGRKAKIRPVSAAQGAPGFVAYYRVSTDKQGQSGLGLEAQREAVERHVRGSGGLILAAFTEVESGKRNDRPQIAAAIASAKAQQATLVIAKLDRLARNVAFISALMDSGVAFVACDNPHATRLTIHILAAVAEHEREMISARTKAALAAAKVRGVKLGNPRLRAGDATAARRAGEVRTSRSCRHAAAVLPFIEAARAAGCESLTDIAAALQARGIRTASGGTEWGHSQVSRVLARASGR</sequence>
<dbReference type="InterPro" id="IPR050639">
    <property type="entry name" value="SSR_resolvase"/>
</dbReference>
<evidence type="ECO:0000256" key="1">
    <source>
        <dbReference type="ARBA" id="ARBA00023125"/>
    </source>
</evidence>
<evidence type="ECO:0000256" key="2">
    <source>
        <dbReference type="ARBA" id="ARBA00023172"/>
    </source>
</evidence>
<name>A0A9X1Y5Z8_9PROT</name>
<dbReference type="InterPro" id="IPR006119">
    <property type="entry name" value="Resolv_N"/>
</dbReference>
<reference evidence="4" key="1">
    <citation type="submission" date="2022-04" db="EMBL/GenBank/DDBJ databases">
        <title>Roseomonas acroporae sp. nov., isolated from coral Acropora digitifera.</title>
        <authorList>
            <person name="Sun H."/>
        </authorList>
    </citation>
    <scope>NUCLEOTIDE SEQUENCE</scope>
    <source>
        <strain evidence="4">NAR14</strain>
    </source>
</reference>
<dbReference type="Proteomes" id="UP001139516">
    <property type="component" value="Unassembled WGS sequence"/>
</dbReference>
<keyword evidence="5" id="KW-1185">Reference proteome</keyword>
<organism evidence="4 5">
    <name type="scientific">Roseomonas acroporae</name>
    <dbReference type="NCBI Taxonomy" id="2937791"/>
    <lineage>
        <taxon>Bacteria</taxon>
        <taxon>Pseudomonadati</taxon>
        <taxon>Pseudomonadota</taxon>
        <taxon>Alphaproteobacteria</taxon>
        <taxon>Acetobacterales</taxon>
        <taxon>Roseomonadaceae</taxon>
        <taxon>Roseomonas</taxon>
    </lineage>
</organism>
<keyword evidence="1" id="KW-0238">DNA-binding</keyword>
<dbReference type="PANTHER" id="PTHR30461">
    <property type="entry name" value="DNA-INVERTASE FROM LAMBDOID PROPHAGE"/>
    <property type="match status" value="1"/>
</dbReference>
<evidence type="ECO:0000313" key="4">
    <source>
        <dbReference type="EMBL" id="MCK8784131.1"/>
    </source>
</evidence>
<accession>A0A9X1Y5Z8</accession>
<dbReference type="EMBL" id="JALPRX010000026">
    <property type="protein sequence ID" value="MCK8784131.1"/>
    <property type="molecule type" value="Genomic_DNA"/>
</dbReference>
<protein>
    <submittedName>
        <fullName evidence="4">Recombinase family protein</fullName>
    </submittedName>
</protein>
<dbReference type="CDD" id="cd00338">
    <property type="entry name" value="Ser_Recombinase"/>
    <property type="match status" value="1"/>
</dbReference>
<proteinExistence type="predicted"/>
<dbReference type="RefSeq" id="WP_248666256.1">
    <property type="nucleotide sequence ID" value="NZ_JALPRX010000026.1"/>
</dbReference>
<dbReference type="SMART" id="SM00857">
    <property type="entry name" value="Resolvase"/>
    <property type="match status" value="1"/>
</dbReference>
<dbReference type="PROSITE" id="PS51736">
    <property type="entry name" value="RECOMBINASES_3"/>
    <property type="match status" value="1"/>
</dbReference>
<dbReference type="SUPFAM" id="SSF53041">
    <property type="entry name" value="Resolvase-like"/>
    <property type="match status" value="1"/>
</dbReference>
<keyword evidence="2" id="KW-0233">DNA recombination</keyword>
<dbReference type="Pfam" id="PF00239">
    <property type="entry name" value="Resolvase"/>
    <property type="match status" value="1"/>
</dbReference>
<dbReference type="Gene3D" id="3.40.50.1390">
    <property type="entry name" value="Resolvase, N-terminal catalytic domain"/>
    <property type="match status" value="1"/>
</dbReference>
<dbReference type="InterPro" id="IPR036162">
    <property type="entry name" value="Resolvase-like_N_sf"/>
</dbReference>